<dbReference type="RefSeq" id="WP_255403664.1">
    <property type="nucleotide sequence ID" value="NZ_BKBZ01000271.1"/>
</dbReference>
<reference evidence="2" key="1">
    <citation type="journal article" date="2023" name="Front. Microbiol.">
        <title>Virotyping and genetic antimicrobial susceptibility testing of porcine ETEC/STEC strains and associated plasmid types.</title>
        <authorList>
            <person name="Vereecke N."/>
            <person name="Van Hoorde S."/>
            <person name="Sperling D."/>
            <person name="Theuns S."/>
            <person name="Devriendt B."/>
            <person name="Cox E."/>
        </authorList>
    </citation>
    <scope>NUCLEOTIDE SEQUENCE</scope>
    <source>
        <strain evidence="2">ETEC4085</strain>
    </source>
</reference>
<evidence type="ECO:0000313" key="2">
    <source>
        <dbReference type="EMBL" id="WHI04928.1"/>
    </source>
</evidence>
<evidence type="ECO:0000256" key="1">
    <source>
        <dbReference type="SAM" id="Phobius"/>
    </source>
</evidence>
<evidence type="ECO:0000313" key="3">
    <source>
        <dbReference type="Proteomes" id="UP001179946"/>
    </source>
</evidence>
<keyword evidence="1" id="KW-0812">Transmembrane</keyword>
<keyword evidence="1" id="KW-1133">Transmembrane helix</keyword>
<accession>A0AAF0HP19</accession>
<dbReference type="Proteomes" id="UP001179946">
    <property type="component" value="Plasmid unnamed4"/>
</dbReference>
<feature type="transmembrane region" description="Helical" evidence="1">
    <location>
        <begin position="12"/>
        <end position="41"/>
    </location>
</feature>
<geneLocation type="plasmid" evidence="2 3">
    <name>unnamed4</name>
</geneLocation>
<dbReference type="AlphaFoldDB" id="A0AAF0HP19"/>
<keyword evidence="1" id="KW-0472">Membrane</keyword>
<gene>
    <name evidence="2" type="ORF">QDW62_27580</name>
</gene>
<name>A0AAF0HP19_ECOLX</name>
<dbReference type="EMBL" id="CP122638">
    <property type="protein sequence ID" value="WHI04928.1"/>
    <property type="molecule type" value="Genomic_DNA"/>
</dbReference>
<sequence length="43" mass="4958">MARQRKVLIPMWWVVGVCVAATCMACLVLTLVMFCAVLMWWRA</sequence>
<protein>
    <submittedName>
        <fullName evidence="2">Uncharacterized protein</fullName>
    </submittedName>
</protein>
<proteinExistence type="predicted"/>
<organism evidence="2 3">
    <name type="scientific">Escherichia coli</name>
    <dbReference type="NCBI Taxonomy" id="562"/>
    <lineage>
        <taxon>Bacteria</taxon>
        <taxon>Pseudomonadati</taxon>
        <taxon>Pseudomonadota</taxon>
        <taxon>Gammaproteobacteria</taxon>
        <taxon>Enterobacterales</taxon>
        <taxon>Enterobacteriaceae</taxon>
        <taxon>Escherichia</taxon>
    </lineage>
</organism>
<keyword evidence="2" id="KW-0614">Plasmid</keyword>